<dbReference type="SUPFAM" id="SSF48230">
    <property type="entry name" value="Chondroitin AC/alginate lyase"/>
    <property type="match status" value="1"/>
</dbReference>
<dbReference type="Proteomes" id="UP000027195">
    <property type="component" value="Unassembled WGS sequence"/>
</dbReference>
<dbReference type="InterPro" id="IPR008397">
    <property type="entry name" value="Alginate_lyase_dom"/>
</dbReference>
<dbReference type="Gene3D" id="1.50.10.100">
    <property type="entry name" value="Chondroitin AC/alginate lyase"/>
    <property type="match status" value="1"/>
</dbReference>
<dbReference type="EMBL" id="KL198035">
    <property type="protein sequence ID" value="KDQ14835.1"/>
    <property type="molecule type" value="Genomic_DNA"/>
</dbReference>
<evidence type="ECO:0000313" key="5">
    <source>
        <dbReference type="EMBL" id="KDQ14835.1"/>
    </source>
</evidence>
<dbReference type="AlphaFoldDB" id="A0A067MJG6"/>
<keyword evidence="2" id="KW-0456">Lyase</keyword>
<evidence type="ECO:0000256" key="3">
    <source>
        <dbReference type="SAM" id="SignalP"/>
    </source>
</evidence>
<feature type="non-terminal residue" evidence="5">
    <location>
        <position position="255"/>
    </location>
</feature>
<reference evidence="6" key="1">
    <citation type="journal article" date="2014" name="Proc. Natl. Acad. Sci. U.S.A.">
        <title>Extensive sampling of basidiomycete genomes demonstrates inadequacy of the white-rot/brown-rot paradigm for wood decay fungi.</title>
        <authorList>
            <person name="Riley R."/>
            <person name="Salamov A.A."/>
            <person name="Brown D.W."/>
            <person name="Nagy L.G."/>
            <person name="Floudas D."/>
            <person name="Held B.W."/>
            <person name="Levasseur A."/>
            <person name="Lombard V."/>
            <person name="Morin E."/>
            <person name="Otillar R."/>
            <person name="Lindquist E.A."/>
            <person name="Sun H."/>
            <person name="LaButti K.M."/>
            <person name="Schmutz J."/>
            <person name="Jabbour D."/>
            <person name="Luo H."/>
            <person name="Baker S.E."/>
            <person name="Pisabarro A.G."/>
            <person name="Walton J.D."/>
            <person name="Blanchette R.A."/>
            <person name="Henrissat B."/>
            <person name="Martin F."/>
            <person name="Cullen D."/>
            <person name="Hibbett D.S."/>
            <person name="Grigoriev I.V."/>
        </authorList>
    </citation>
    <scope>NUCLEOTIDE SEQUENCE [LARGE SCALE GENOMIC DNA]</scope>
    <source>
        <strain evidence="6">FD-172 SS1</strain>
    </source>
</reference>
<gene>
    <name evidence="5" type="ORF">BOTBODRAFT_32190</name>
</gene>
<dbReference type="InParanoid" id="A0A067MJG6"/>
<evidence type="ECO:0000313" key="6">
    <source>
        <dbReference type="Proteomes" id="UP000027195"/>
    </source>
</evidence>
<proteinExistence type="predicted"/>
<feature type="signal peptide" evidence="3">
    <location>
        <begin position="1"/>
        <end position="21"/>
    </location>
</feature>
<dbReference type="OrthoDB" id="526316at2759"/>
<feature type="domain" description="Alginate lyase" evidence="4">
    <location>
        <begin position="83"/>
        <end position="230"/>
    </location>
</feature>
<evidence type="ECO:0000259" key="4">
    <source>
        <dbReference type="Pfam" id="PF05426"/>
    </source>
</evidence>
<evidence type="ECO:0000256" key="2">
    <source>
        <dbReference type="ARBA" id="ARBA00023239"/>
    </source>
</evidence>
<dbReference type="InterPro" id="IPR008929">
    <property type="entry name" value="Chondroitin_lyas"/>
</dbReference>
<dbReference type="STRING" id="930990.A0A067MJG6"/>
<dbReference type="GO" id="GO:0016829">
    <property type="term" value="F:lyase activity"/>
    <property type="evidence" value="ECO:0007669"/>
    <property type="project" value="UniProtKB-KW"/>
</dbReference>
<protein>
    <recommendedName>
        <fullName evidence="4">Alginate lyase domain-containing protein</fullName>
    </recommendedName>
</protein>
<dbReference type="GO" id="GO:0042597">
    <property type="term" value="C:periplasmic space"/>
    <property type="evidence" value="ECO:0007669"/>
    <property type="project" value="InterPro"/>
</dbReference>
<accession>A0A067MJG6</accession>
<feature type="chain" id="PRO_5001645651" description="Alginate lyase domain-containing protein" evidence="3">
    <location>
        <begin position="22"/>
        <end position="255"/>
    </location>
</feature>
<keyword evidence="1 3" id="KW-0732">Signal</keyword>
<sequence>MLFVSTITLLVAAVLPSVTLAAPTNTTIVARAPASFTHPGAFVSLPQLSFVRDKVKAGAQPWTNAYNQMMSSKYASLSRNPTPRATVECGSYSNPNNGCTDEREDAIAAYTLALAWYITQDSRYATKAISIFDAWSTTIKSHTNSNGPLQTGWAGTSWPRAAEIIRYTYTGWSSTSINNFSNMLRNVYLPGVINGSNSNGNWELVMLEAAQGIAVFLNDGASYDKVMTKFLGRVPAYVYLKSDGAYPKAAPGSGL</sequence>
<dbReference type="HOGENOM" id="CLU_1092152_0_0_1"/>
<name>A0A067MJG6_BOTB1</name>
<evidence type="ECO:0000256" key="1">
    <source>
        <dbReference type="ARBA" id="ARBA00022729"/>
    </source>
</evidence>
<organism evidence="5 6">
    <name type="scientific">Botryobasidium botryosum (strain FD-172 SS1)</name>
    <dbReference type="NCBI Taxonomy" id="930990"/>
    <lineage>
        <taxon>Eukaryota</taxon>
        <taxon>Fungi</taxon>
        <taxon>Dikarya</taxon>
        <taxon>Basidiomycota</taxon>
        <taxon>Agaricomycotina</taxon>
        <taxon>Agaricomycetes</taxon>
        <taxon>Cantharellales</taxon>
        <taxon>Botryobasidiaceae</taxon>
        <taxon>Botryobasidium</taxon>
    </lineage>
</organism>
<dbReference type="Pfam" id="PF05426">
    <property type="entry name" value="Alginate_lyase"/>
    <property type="match status" value="1"/>
</dbReference>
<keyword evidence="6" id="KW-1185">Reference proteome</keyword>